<dbReference type="Gene3D" id="1.25.40.570">
    <property type="match status" value="1"/>
</dbReference>
<name>A0A0D2LTF1_9CHLO</name>
<dbReference type="STRING" id="145388.A0A0D2LTF1"/>
<protein>
    <submittedName>
        <fullName evidence="2">26S proteasome non-ATPase regulatory subunit 11</fullName>
    </submittedName>
</protein>
<dbReference type="Pfam" id="PF18055">
    <property type="entry name" value="RPN6_N"/>
    <property type="match status" value="1"/>
</dbReference>
<gene>
    <name evidence="2" type="ORF">MNEG_13039</name>
</gene>
<dbReference type="InterPro" id="IPR040773">
    <property type="entry name" value="Rpn6_N"/>
</dbReference>
<dbReference type="OrthoDB" id="1418352at2759"/>
<accession>A0A0D2LTF1</accession>
<dbReference type="Proteomes" id="UP000054498">
    <property type="component" value="Unassembled WGS sequence"/>
</dbReference>
<dbReference type="SMART" id="SM00753">
    <property type="entry name" value="PAM"/>
    <property type="match status" value="1"/>
</dbReference>
<dbReference type="AlphaFoldDB" id="A0A0D2LTF1"/>
<dbReference type="RefSeq" id="XP_013893944.1">
    <property type="nucleotide sequence ID" value="XM_014038490.1"/>
</dbReference>
<dbReference type="GeneID" id="25730461"/>
<dbReference type="PANTHER" id="PTHR10678">
    <property type="entry name" value="26S PROTEASOME NON-ATPASE REGULATORY SUBUNIT 11/COP9 SIGNALOSOME COMPLEX SUBUNIT 2"/>
    <property type="match status" value="1"/>
</dbReference>
<keyword evidence="2" id="KW-0647">Proteasome</keyword>
<evidence type="ECO:0000313" key="2">
    <source>
        <dbReference type="EMBL" id="KIY94924.1"/>
    </source>
</evidence>
<dbReference type="KEGG" id="mng:MNEG_13039"/>
<proteinExistence type="predicted"/>
<dbReference type="InterPro" id="IPR050871">
    <property type="entry name" value="26S_Proteasome/COP9_Components"/>
</dbReference>
<reference evidence="2 3" key="1">
    <citation type="journal article" date="2013" name="BMC Genomics">
        <title>Reconstruction of the lipid metabolism for the microalga Monoraphidium neglectum from its genome sequence reveals characteristics suitable for biofuel production.</title>
        <authorList>
            <person name="Bogen C."/>
            <person name="Al-Dilaimi A."/>
            <person name="Albersmeier A."/>
            <person name="Wichmann J."/>
            <person name="Grundmann M."/>
            <person name="Rupp O."/>
            <person name="Lauersen K.J."/>
            <person name="Blifernez-Klassen O."/>
            <person name="Kalinowski J."/>
            <person name="Goesmann A."/>
            <person name="Mussgnug J.H."/>
            <person name="Kruse O."/>
        </authorList>
    </citation>
    <scope>NUCLEOTIDE SEQUENCE [LARGE SCALE GENOMIC DNA]</scope>
    <source>
        <strain evidence="2 3">SAG 48.87</strain>
    </source>
</reference>
<feature type="domain" description="26S proteasome regulatory subunit Rpn6 N-terminal" evidence="1">
    <location>
        <begin position="10"/>
        <end position="126"/>
    </location>
</feature>
<dbReference type="EMBL" id="KK103806">
    <property type="protein sequence ID" value="KIY94924.1"/>
    <property type="molecule type" value="Genomic_DNA"/>
</dbReference>
<keyword evidence="3" id="KW-1185">Reference proteome</keyword>
<sequence>MGLDEQISTAKGLIDSDPKQAEQELRKLVFDVPGTDVETTRVKEQAIGALAEAYVKLQDAQSLADLLSQLREFFGAIPKAKTAKIVRGIIDQIAKIPNSTQLQVVVCKEQVEWARTEKRTFLRQRIELRLAALYLELQDYPTALGILGTLNSEVKKLDDKLLLVDIHLLESKVHHAVRNLPKSRAALTAARTAANAIYVPVALQAEIDTQSGVLHAEERDYKTGYSYFFEAFEQFSALGDDKAMSALKYMLLCKIMLNESGDVPALISAKAGLKYTGRPVDAMRAVAQAYQERSLQAFQPC</sequence>
<evidence type="ECO:0000259" key="1">
    <source>
        <dbReference type="Pfam" id="PF18055"/>
    </source>
</evidence>
<dbReference type="GO" id="GO:0000502">
    <property type="term" value="C:proteasome complex"/>
    <property type="evidence" value="ECO:0007669"/>
    <property type="project" value="UniProtKB-KW"/>
</dbReference>
<organism evidence="2 3">
    <name type="scientific">Monoraphidium neglectum</name>
    <dbReference type="NCBI Taxonomy" id="145388"/>
    <lineage>
        <taxon>Eukaryota</taxon>
        <taxon>Viridiplantae</taxon>
        <taxon>Chlorophyta</taxon>
        <taxon>core chlorophytes</taxon>
        <taxon>Chlorophyceae</taxon>
        <taxon>CS clade</taxon>
        <taxon>Sphaeropleales</taxon>
        <taxon>Selenastraceae</taxon>
        <taxon>Monoraphidium</taxon>
    </lineage>
</organism>
<evidence type="ECO:0000313" key="3">
    <source>
        <dbReference type="Proteomes" id="UP000054498"/>
    </source>
</evidence>